<evidence type="ECO:0000256" key="5">
    <source>
        <dbReference type="SAM" id="MobiDB-lite"/>
    </source>
</evidence>
<dbReference type="VEuPathDB" id="TriTrypDB:TvY486_0803210"/>
<dbReference type="InterPro" id="IPR000407">
    <property type="entry name" value="GDA1_CD39_NTPase"/>
</dbReference>
<evidence type="ECO:0000256" key="4">
    <source>
        <dbReference type="PIRSR" id="PIRSR600407-2"/>
    </source>
</evidence>
<dbReference type="Gene3D" id="3.30.420.150">
    <property type="entry name" value="Exopolyphosphatase. Domain 2"/>
    <property type="match status" value="1"/>
</dbReference>
<dbReference type="EC" id="3.6.1.-" evidence="6"/>
<dbReference type="PROSITE" id="PS01238">
    <property type="entry name" value="GDA1_CD39_NTPASE"/>
    <property type="match status" value="1"/>
</dbReference>
<feature type="binding site" evidence="4">
    <location>
        <begin position="343"/>
        <end position="347"/>
    </location>
    <ligand>
        <name>ATP</name>
        <dbReference type="ChEBI" id="CHEBI:30616"/>
    </ligand>
</feature>
<reference evidence="6" key="1">
    <citation type="journal article" date="2012" name="Proc. Natl. Acad. Sci. U.S.A.">
        <title>Antigenic diversity is generated by distinct evolutionary mechanisms in African trypanosome species.</title>
        <authorList>
            <person name="Jackson A.P."/>
            <person name="Berry A."/>
            <person name="Aslett M."/>
            <person name="Allison H.C."/>
            <person name="Burton P."/>
            <person name="Vavrova-Anderson J."/>
            <person name="Brown R."/>
            <person name="Browne H."/>
            <person name="Corton N."/>
            <person name="Hauser H."/>
            <person name="Gamble J."/>
            <person name="Gilderthorp R."/>
            <person name="Marcello L."/>
            <person name="McQuillan J."/>
            <person name="Otto T.D."/>
            <person name="Quail M.A."/>
            <person name="Sanders M.J."/>
            <person name="van Tonder A."/>
            <person name="Ginger M.L."/>
            <person name="Field M.C."/>
            <person name="Barry J.D."/>
            <person name="Hertz-Fowler C."/>
            <person name="Berriman M."/>
        </authorList>
    </citation>
    <scope>NUCLEOTIDE SEQUENCE</scope>
    <source>
        <strain evidence="6">Y486</strain>
    </source>
</reference>
<keyword evidence="4" id="KW-0067">ATP-binding</keyword>
<keyword evidence="4" id="KW-0547">Nucleotide-binding</keyword>
<dbReference type="PANTHER" id="PTHR11782:SF127">
    <property type="entry name" value="NTPASE, ISOFORM F"/>
    <property type="match status" value="1"/>
</dbReference>
<feature type="region of interest" description="Disordered" evidence="5">
    <location>
        <begin position="104"/>
        <end position="132"/>
    </location>
</feature>
<evidence type="ECO:0000256" key="1">
    <source>
        <dbReference type="ARBA" id="ARBA00009283"/>
    </source>
</evidence>
<dbReference type="Pfam" id="PF01150">
    <property type="entry name" value="GDA1_CD39"/>
    <property type="match status" value="1"/>
</dbReference>
<evidence type="ECO:0000256" key="3">
    <source>
        <dbReference type="PIRSR" id="PIRSR600407-1"/>
    </source>
</evidence>
<dbReference type="Gene3D" id="3.30.420.40">
    <property type="match status" value="1"/>
</dbReference>
<accession>G0U0W0</accession>
<sequence length="597" mass="65193">MNGLRLVSRTWHLRICAPALALLVVAVHVATRGVWTTSDYLQENVSNTVHSALGESNSNSQYAVCTLQLERLRHAEAEAAQALKFATMWRDGLSRTVHSAEKGSGIARKCKRKEDHTKRESSGGNGIGPDGSKVAGWKQTANLFAAFSREIEHWLNQTRTKKPSLRACNSATKRYSVIFDAGSTGSRVHVYRFGLTATRQGTAALNQSQGNSLLSNLRIEDELFLENHQPLSSFEDLTEAAASLKPLLEAARQRVPAELHACAGIELKATAGLRRVGSERAEKILAAVRREFQLHPFWLRSELDAVRILEGREEGPLAWLTVNFLLGSLGADGKTATILDLGGGSTQIVMHPANKDVLNGHDEFSHAFNINGRSIVVYQHSYEGYGLNAAREQLLAAVSSSLHSSTGDTVTSSMLKVEFPCFPIGYSHKESGVSNGLLSQGVVPSLQACIDLFRRYVVRADDPCGSSSCSFNGVFQPDVTTSVSGPVYAFSFYYDLLRPHVPGGTDVVRLQDVIDIADHVCRVAEFEAGAKRSDNLNASSPSLKPEWECLHHSYIVALLRYGFRFSPQQELHIAKKIAGFETSWSLGASIASLEQMG</sequence>
<feature type="compositionally biased region" description="Basic and acidic residues" evidence="5">
    <location>
        <begin position="112"/>
        <end position="121"/>
    </location>
</feature>
<dbReference type="GO" id="GO:0016787">
    <property type="term" value="F:hydrolase activity"/>
    <property type="evidence" value="ECO:0007669"/>
    <property type="project" value="UniProtKB-KW"/>
</dbReference>
<evidence type="ECO:0000256" key="2">
    <source>
        <dbReference type="ARBA" id="ARBA00022801"/>
    </source>
</evidence>
<feature type="active site" description="Proton acceptor" evidence="3">
    <location>
        <position position="314"/>
    </location>
</feature>
<evidence type="ECO:0000313" key="6">
    <source>
        <dbReference type="EMBL" id="CCC49713.1"/>
    </source>
</evidence>
<gene>
    <name evidence="6" type="ORF">TVY486_0803210</name>
</gene>
<dbReference type="PANTHER" id="PTHR11782">
    <property type="entry name" value="ADENOSINE/GUANOSINE DIPHOSPHATASE"/>
    <property type="match status" value="1"/>
</dbReference>
<proteinExistence type="inferred from homology"/>
<protein>
    <submittedName>
        <fullName evidence="6">Putative nucleoside phosphatase</fullName>
        <ecNumber evidence="6">3.6.1.-</ecNumber>
    </submittedName>
</protein>
<keyword evidence="2 6" id="KW-0378">Hydrolase</keyword>
<dbReference type="AlphaFoldDB" id="G0U0W0"/>
<dbReference type="GO" id="GO:0005524">
    <property type="term" value="F:ATP binding"/>
    <property type="evidence" value="ECO:0007669"/>
    <property type="project" value="UniProtKB-KW"/>
</dbReference>
<comment type="similarity">
    <text evidence="1">Belongs to the GDA1/CD39 NTPase family.</text>
</comment>
<dbReference type="EMBL" id="HE573024">
    <property type="protein sequence ID" value="CCC49713.1"/>
    <property type="molecule type" value="Genomic_DNA"/>
</dbReference>
<organism evidence="6">
    <name type="scientific">Trypanosoma vivax (strain Y486)</name>
    <dbReference type="NCBI Taxonomy" id="1055687"/>
    <lineage>
        <taxon>Eukaryota</taxon>
        <taxon>Discoba</taxon>
        <taxon>Euglenozoa</taxon>
        <taxon>Kinetoplastea</taxon>
        <taxon>Metakinetoplastina</taxon>
        <taxon>Trypanosomatida</taxon>
        <taxon>Trypanosomatidae</taxon>
        <taxon>Trypanosoma</taxon>
        <taxon>Duttonella</taxon>
    </lineage>
</organism>
<name>G0U0W0_TRYVY</name>